<keyword evidence="2" id="KW-0808">Transferase</keyword>
<keyword evidence="3" id="KW-1185">Reference proteome</keyword>
<dbReference type="InterPro" id="IPR016181">
    <property type="entry name" value="Acyl_CoA_acyltransferase"/>
</dbReference>
<dbReference type="SUPFAM" id="SSF55729">
    <property type="entry name" value="Acyl-CoA N-acyltransferases (Nat)"/>
    <property type="match status" value="1"/>
</dbReference>
<dbReference type="PANTHER" id="PTHR43441:SF11">
    <property type="entry name" value="RIBOSOMAL-PROTEIN-SERINE ACETYLTRANSFERASE"/>
    <property type="match status" value="1"/>
</dbReference>
<dbReference type="InterPro" id="IPR000182">
    <property type="entry name" value="GNAT_dom"/>
</dbReference>
<comment type="caution">
    <text evidence="2">The sequence shown here is derived from an EMBL/GenBank/DDBJ whole genome shotgun (WGS) entry which is preliminary data.</text>
</comment>
<organism evidence="2 3">
    <name type="scientific">Kitasatospora kifunensis</name>
    <name type="common">Streptomyces kifunensis</name>
    <dbReference type="NCBI Taxonomy" id="58351"/>
    <lineage>
        <taxon>Bacteria</taxon>
        <taxon>Bacillati</taxon>
        <taxon>Actinomycetota</taxon>
        <taxon>Actinomycetes</taxon>
        <taxon>Kitasatosporales</taxon>
        <taxon>Streptomycetaceae</taxon>
        <taxon>Kitasatospora</taxon>
    </lineage>
</organism>
<dbReference type="Gene3D" id="3.40.630.30">
    <property type="match status" value="1"/>
</dbReference>
<dbReference type="PANTHER" id="PTHR43441">
    <property type="entry name" value="RIBOSOMAL-PROTEIN-SERINE ACETYLTRANSFERASE"/>
    <property type="match status" value="1"/>
</dbReference>
<dbReference type="Proteomes" id="UP000540506">
    <property type="component" value="Unassembled WGS sequence"/>
</dbReference>
<dbReference type="Pfam" id="PF13302">
    <property type="entry name" value="Acetyltransf_3"/>
    <property type="match status" value="1"/>
</dbReference>
<evidence type="ECO:0000313" key="2">
    <source>
        <dbReference type="EMBL" id="MBB4927067.1"/>
    </source>
</evidence>
<evidence type="ECO:0000259" key="1">
    <source>
        <dbReference type="PROSITE" id="PS51186"/>
    </source>
</evidence>
<dbReference type="EMBL" id="JACHJV010000001">
    <property type="protein sequence ID" value="MBB4927067.1"/>
    <property type="molecule type" value="Genomic_DNA"/>
</dbReference>
<dbReference type="GO" id="GO:0008999">
    <property type="term" value="F:protein-N-terminal-alanine acetyltransferase activity"/>
    <property type="evidence" value="ECO:0007669"/>
    <property type="project" value="TreeGrafter"/>
</dbReference>
<proteinExistence type="predicted"/>
<dbReference type="GO" id="GO:0005737">
    <property type="term" value="C:cytoplasm"/>
    <property type="evidence" value="ECO:0007669"/>
    <property type="project" value="TreeGrafter"/>
</dbReference>
<dbReference type="RefSeq" id="WP_184940986.1">
    <property type="nucleotide sequence ID" value="NZ_JACHJV010000001.1"/>
</dbReference>
<dbReference type="PROSITE" id="PS51186">
    <property type="entry name" value="GNAT"/>
    <property type="match status" value="1"/>
</dbReference>
<name>A0A7W7R7X2_KITKI</name>
<reference evidence="2 3" key="1">
    <citation type="submission" date="2020-08" db="EMBL/GenBank/DDBJ databases">
        <title>Sequencing the genomes of 1000 actinobacteria strains.</title>
        <authorList>
            <person name="Klenk H.-P."/>
        </authorList>
    </citation>
    <scope>NUCLEOTIDE SEQUENCE [LARGE SCALE GENOMIC DNA]</scope>
    <source>
        <strain evidence="2 3">DSM 41654</strain>
    </source>
</reference>
<accession>A0A7W7R7X2</accession>
<feature type="domain" description="N-acetyltransferase" evidence="1">
    <location>
        <begin position="18"/>
        <end position="189"/>
    </location>
</feature>
<evidence type="ECO:0000313" key="3">
    <source>
        <dbReference type="Proteomes" id="UP000540506"/>
    </source>
</evidence>
<sequence>MLIDHWPLLGLRLNTPRLELRLPGDNELADLADLAAEGIHEPDRMPFLVPWTDLPPAERARSVVQHHWLRRGTWSPDNWALNLAVFENGQVVGLQTVAARDLAVLRQVSTGSWLGARYQRQGIGTEMRAAVLHLAFAGLNALEATSGAFEDNATSFAVSQKHGYELDGIDRHVVRGRPTTTRRLRLTRTRWETHQHVPVSISGLTPCLPMFGLPDDDCTDHQRSAS</sequence>
<protein>
    <submittedName>
        <fullName evidence="2">RimJ/RimL family protein N-acetyltransferase</fullName>
    </submittedName>
</protein>
<dbReference type="GO" id="GO:1990189">
    <property type="term" value="F:protein N-terminal-serine acetyltransferase activity"/>
    <property type="evidence" value="ECO:0007669"/>
    <property type="project" value="TreeGrafter"/>
</dbReference>
<gene>
    <name evidence="2" type="ORF">FHR34_006060</name>
</gene>
<dbReference type="InterPro" id="IPR051908">
    <property type="entry name" value="Ribosomal_N-acetyltransferase"/>
</dbReference>
<dbReference type="AlphaFoldDB" id="A0A7W7R7X2"/>